<proteinExistence type="predicted"/>
<gene>
    <name evidence="1" type="ORF">MCC93_06700</name>
</gene>
<evidence type="ECO:0000313" key="1">
    <source>
        <dbReference type="EMBL" id="KIC10650.1"/>
    </source>
</evidence>
<accession>A0A0C1GWU9</accession>
<reference evidence="1 2" key="1">
    <citation type="submission" date="2014-12" db="EMBL/GenBank/DDBJ databases">
        <title>Genome sequence of Morococcus cerebrosus.</title>
        <authorList>
            <person name="Shin S.-K."/>
            <person name="Yi H."/>
        </authorList>
    </citation>
    <scope>NUCLEOTIDE SEQUENCE [LARGE SCALE GENOMIC DNA]</scope>
    <source>
        <strain evidence="1 2">CIP 81.93</strain>
    </source>
</reference>
<dbReference type="Proteomes" id="UP000031390">
    <property type="component" value="Unassembled WGS sequence"/>
</dbReference>
<name>A0A0C1GWU9_9NEIS</name>
<dbReference type="EMBL" id="JUFZ01000027">
    <property type="protein sequence ID" value="KIC10650.1"/>
    <property type="molecule type" value="Genomic_DNA"/>
</dbReference>
<sequence length="37" mass="4283">MGRLKLVFFLRNFNHCSAYVFGNTFPNICLKTETVSN</sequence>
<organism evidence="1 2">
    <name type="scientific">Morococcus cerebrosus</name>
    <dbReference type="NCBI Taxonomy" id="1056807"/>
    <lineage>
        <taxon>Bacteria</taxon>
        <taxon>Pseudomonadati</taxon>
        <taxon>Pseudomonadota</taxon>
        <taxon>Betaproteobacteria</taxon>
        <taxon>Neisseriales</taxon>
        <taxon>Neisseriaceae</taxon>
        <taxon>Morococcus</taxon>
    </lineage>
</organism>
<comment type="caution">
    <text evidence="1">The sequence shown here is derived from an EMBL/GenBank/DDBJ whole genome shotgun (WGS) entry which is preliminary data.</text>
</comment>
<protein>
    <submittedName>
        <fullName evidence="1">Uncharacterized protein</fullName>
    </submittedName>
</protein>
<dbReference type="AlphaFoldDB" id="A0A0C1GWU9"/>
<evidence type="ECO:0000313" key="2">
    <source>
        <dbReference type="Proteomes" id="UP000031390"/>
    </source>
</evidence>